<accession>A0AA86NMB6</accession>
<reference evidence="2 3" key="2">
    <citation type="submission" date="2024-07" db="EMBL/GenBank/DDBJ databases">
        <authorList>
            <person name="Akdeniz Z."/>
        </authorList>
    </citation>
    <scope>NUCLEOTIDE SEQUENCE [LARGE SCALE GENOMIC DNA]</scope>
</reference>
<dbReference type="AlphaFoldDB" id="A0AA86NMB6"/>
<protein>
    <submittedName>
        <fullName evidence="1">L-seryl-tRNA(Sec) kinase</fullName>
    </submittedName>
    <submittedName>
        <fullName evidence="2">L-seryl-tRNA(Sec)_kinase</fullName>
    </submittedName>
</protein>
<dbReference type="CDD" id="cd02019">
    <property type="entry name" value="NK"/>
    <property type="match status" value="1"/>
</dbReference>
<dbReference type="Proteomes" id="UP001642409">
    <property type="component" value="Unassembled WGS sequence"/>
</dbReference>
<dbReference type="PANTHER" id="PTHR20873:SF0">
    <property type="entry name" value="L-SERYL-TRNA(SEC) KINASE"/>
    <property type="match status" value="1"/>
</dbReference>
<dbReference type="PANTHER" id="PTHR20873">
    <property type="entry name" value="L-SERYL-TRNA(SEC) KINASE"/>
    <property type="match status" value="1"/>
</dbReference>
<keyword evidence="3" id="KW-1185">Reference proteome</keyword>
<evidence type="ECO:0000313" key="3">
    <source>
        <dbReference type="Proteomes" id="UP001642409"/>
    </source>
</evidence>
<dbReference type="GO" id="GO:0016301">
    <property type="term" value="F:kinase activity"/>
    <property type="evidence" value="ECO:0007669"/>
    <property type="project" value="UniProtKB-KW"/>
</dbReference>
<comment type="caution">
    <text evidence="1">The sequence shown here is derived from an EMBL/GenBank/DDBJ whole genome shotgun (WGS) entry which is preliminary data.</text>
</comment>
<sequence>MIVVLVGPPACGKSTLMAKLKLEYAEASFLQVDDIFSSVSQANISKNDFDSIQSHFFEQLSENTSDLIFCENNLPLPSSRRRIVQICEQKNYNHLFVNLNIPLEECVRRNSLRSNPVPDPVLVKLFELQFLTGRSRVQNVFEYDASNYNQLLGQIQTLRTQKQIRAQTNGFNPVSAFKDKLEASSRKILKQFVQTNSAQNALKLNEFRKLFVKEFEGENFEEELVEAFSHIK</sequence>
<dbReference type="Gene3D" id="3.40.50.300">
    <property type="entry name" value="P-loop containing nucleotide triphosphate hydrolases"/>
    <property type="match status" value="1"/>
</dbReference>
<dbReference type="InterPro" id="IPR052648">
    <property type="entry name" value="Ser-tRNA(Sec)_kinase"/>
</dbReference>
<proteinExistence type="predicted"/>
<name>A0AA86NMB6_9EUKA</name>
<evidence type="ECO:0000313" key="1">
    <source>
        <dbReference type="EMBL" id="CAI9921884.1"/>
    </source>
</evidence>
<dbReference type="InterPro" id="IPR027417">
    <property type="entry name" value="P-loop_NTPase"/>
</dbReference>
<organism evidence="1">
    <name type="scientific">Hexamita inflata</name>
    <dbReference type="NCBI Taxonomy" id="28002"/>
    <lineage>
        <taxon>Eukaryota</taxon>
        <taxon>Metamonada</taxon>
        <taxon>Diplomonadida</taxon>
        <taxon>Hexamitidae</taxon>
        <taxon>Hexamitinae</taxon>
        <taxon>Hexamita</taxon>
    </lineage>
</organism>
<keyword evidence="1" id="KW-0418">Kinase</keyword>
<dbReference type="EMBL" id="CAXDID020000481">
    <property type="protein sequence ID" value="CAL6095962.1"/>
    <property type="molecule type" value="Genomic_DNA"/>
</dbReference>
<keyword evidence="1" id="KW-0808">Transferase</keyword>
<evidence type="ECO:0000313" key="2">
    <source>
        <dbReference type="EMBL" id="CAL6095962.1"/>
    </source>
</evidence>
<dbReference type="EMBL" id="CATOUU010000237">
    <property type="protein sequence ID" value="CAI9921884.1"/>
    <property type="molecule type" value="Genomic_DNA"/>
</dbReference>
<dbReference type="SUPFAM" id="SSF52540">
    <property type="entry name" value="P-loop containing nucleoside triphosphate hydrolases"/>
    <property type="match status" value="1"/>
</dbReference>
<dbReference type="GO" id="GO:0000049">
    <property type="term" value="F:tRNA binding"/>
    <property type="evidence" value="ECO:0007669"/>
    <property type="project" value="TreeGrafter"/>
</dbReference>
<dbReference type="Pfam" id="PF13671">
    <property type="entry name" value="AAA_33"/>
    <property type="match status" value="1"/>
</dbReference>
<gene>
    <name evidence="2" type="ORF">HINF_LOCUS68201</name>
    <name evidence="1" type="ORF">HINF_LOCUS9529</name>
</gene>
<reference evidence="1" key="1">
    <citation type="submission" date="2023-06" db="EMBL/GenBank/DDBJ databases">
        <authorList>
            <person name="Kurt Z."/>
        </authorList>
    </citation>
    <scope>NUCLEOTIDE SEQUENCE</scope>
</reference>